<name>A0A1H0GAQ8_9BACT</name>
<dbReference type="RefSeq" id="WP_092066564.1">
    <property type="nucleotide sequence ID" value="NZ_FNIN01000017.1"/>
</dbReference>
<evidence type="ECO:0000313" key="3">
    <source>
        <dbReference type="Proteomes" id="UP000199602"/>
    </source>
</evidence>
<dbReference type="Proteomes" id="UP000199602">
    <property type="component" value="Unassembled WGS sequence"/>
</dbReference>
<evidence type="ECO:0008006" key="4">
    <source>
        <dbReference type="Google" id="ProtNLM"/>
    </source>
</evidence>
<organism evidence="2 3">
    <name type="scientific">Desulfonauticus submarinus</name>
    <dbReference type="NCBI Taxonomy" id="206665"/>
    <lineage>
        <taxon>Bacteria</taxon>
        <taxon>Pseudomonadati</taxon>
        <taxon>Thermodesulfobacteriota</taxon>
        <taxon>Desulfovibrionia</taxon>
        <taxon>Desulfovibrionales</taxon>
        <taxon>Desulfonauticaceae</taxon>
        <taxon>Desulfonauticus</taxon>
    </lineage>
</organism>
<evidence type="ECO:0000256" key="1">
    <source>
        <dbReference type="SAM" id="Coils"/>
    </source>
</evidence>
<sequence length="420" mass="48586">MWIPVFKKGKWTDLSGNTKEWTDKDLETIVEKYNSQNEHEAPVVLGHPKDDSPAYGWVEKLKKEGDLIYAKLKDVSKEFVDWVKKGFYKKRSIALYPDLLLRHVGFLGGTPPAVKGLPDVSFSSSDFVSLEFSEADLAEKISIIGELFQKIREFFIEKYGKEEVDKVVPSWDVDILKNTPQESTQLSEGQIKLNKQGYNHAKELIAKGKINKTDKWSFDAEDENKILGDPPDWKEYKKWFLAEETGQGEETKQRYKYPFGKNGKVYRSALIAIRQRAAQQKQDNIFEAAGKLLEQIDKEDKKMQEFEEIKKKYDELEKKNRQMQEQLKKQEIQGFLDKLSSENKLPPKFLEMGIGEFISSLDSEQEIEFSEGEKKSPKQWFMEFLEKLPEAVPLGQNFKEGKDKSLDEEVKLGKEIANSL</sequence>
<feature type="coiled-coil region" evidence="1">
    <location>
        <begin position="289"/>
        <end position="333"/>
    </location>
</feature>
<gene>
    <name evidence="2" type="ORF">SAMN04488516_11727</name>
</gene>
<evidence type="ECO:0000313" key="2">
    <source>
        <dbReference type="EMBL" id="SDO03960.1"/>
    </source>
</evidence>
<dbReference type="OrthoDB" id="9816412at2"/>
<accession>A0A1H0GAQ8</accession>
<dbReference type="STRING" id="206665.SAMN04488516_11727"/>
<protein>
    <recommendedName>
        <fullName evidence="4">Mu-like prophage I protein</fullName>
    </recommendedName>
</protein>
<proteinExistence type="predicted"/>
<reference evidence="2 3" key="1">
    <citation type="submission" date="2016-10" db="EMBL/GenBank/DDBJ databases">
        <authorList>
            <person name="de Groot N.N."/>
        </authorList>
    </citation>
    <scope>NUCLEOTIDE SEQUENCE [LARGE SCALE GENOMIC DNA]</scope>
    <source>
        <strain evidence="2 3">DSM 15269</strain>
    </source>
</reference>
<dbReference type="EMBL" id="FNIN01000017">
    <property type="protein sequence ID" value="SDO03960.1"/>
    <property type="molecule type" value="Genomic_DNA"/>
</dbReference>
<keyword evidence="3" id="KW-1185">Reference proteome</keyword>
<dbReference type="AlphaFoldDB" id="A0A1H0GAQ8"/>
<keyword evidence="1" id="KW-0175">Coiled coil</keyword>